<evidence type="ECO:0000256" key="3">
    <source>
        <dbReference type="ARBA" id="ARBA00023136"/>
    </source>
</evidence>
<comment type="similarity">
    <text evidence="2">Belongs to the synaptobrevin family.</text>
</comment>
<dbReference type="AlphaFoldDB" id="A0ABD1VXY3"/>
<feature type="domain" description="Longin" evidence="6">
    <location>
        <begin position="83"/>
        <end position="191"/>
    </location>
</feature>
<dbReference type="Gene3D" id="3.30.450.50">
    <property type="entry name" value="Longin domain"/>
    <property type="match status" value="1"/>
</dbReference>
<accession>A0ABD1VXY3</accession>
<dbReference type="Proteomes" id="UP001604336">
    <property type="component" value="Unassembled WGS sequence"/>
</dbReference>
<feature type="compositionally biased region" description="Basic and acidic residues" evidence="4">
    <location>
        <begin position="1"/>
        <end position="12"/>
    </location>
</feature>
<sequence length="339" mass="38052">MEKKVETHRKAESTAAEGSCGSRFSGSTTSFIYLMPFGYSSRCVSTAESIETRNFPRRVFDEQHGSGRISMMFPAPDLVHYACISRGTMVLAEFNSKDERLGSIAGKCLEKTPPFHSTFSHTVRSQTYTFLIDDPFVYFAIFDEKLEKFEGLGFLRSVKEAFDKFFQGDLGKKRLERVTSHCFQGELNPVFHRLLGPGPELEVPRGERLDQSSSLYSGSGHLGRPNGDSSMNLKKKNRFFGDFKIGRGGIKGKGGVENKVDIADEDNDRGGILLSREFSVAMHKNGMYSGELMGSHNHHRAKKVWKKQVWIVLSLDFFVCTILFAIWLCVCCGLKCIDS</sequence>
<evidence type="ECO:0000256" key="1">
    <source>
        <dbReference type="ARBA" id="ARBA00004370"/>
    </source>
</evidence>
<comment type="caution">
    <text evidence="7">The sequence shown here is derived from an EMBL/GenBank/DDBJ whole genome shotgun (WGS) entry which is preliminary data.</text>
</comment>
<keyword evidence="5" id="KW-1133">Transmembrane helix</keyword>
<feature type="region of interest" description="Disordered" evidence="4">
    <location>
        <begin position="202"/>
        <end position="230"/>
    </location>
</feature>
<comment type="subcellular location">
    <subcellularLocation>
        <location evidence="1">Membrane</location>
    </subcellularLocation>
</comment>
<evidence type="ECO:0000313" key="8">
    <source>
        <dbReference type="Proteomes" id="UP001604336"/>
    </source>
</evidence>
<organism evidence="7 8">
    <name type="scientific">Abeliophyllum distichum</name>
    <dbReference type="NCBI Taxonomy" id="126358"/>
    <lineage>
        <taxon>Eukaryota</taxon>
        <taxon>Viridiplantae</taxon>
        <taxon>Streptophyta</taxon>
        <taxon>Embryophyta</taxon>
        <taxon>Tracheophyta</taxon>
        <taxon>Spermatophyta</taxon>
        <taxon>Magnoliopsida</taxon>
        <taxon>eudicotyledons</taxon>
        <taxon>Gunneridae</taxon>
        <taxon>Pentapetalae</taxon>
        <taxon>asterids</taxon>
        <taxon>lamiids</taxon>
        <taxon>Lamiales</taxon>
        <taxon>Oleaceae</taxon>
        <taxon>Forsythieae</taxon>
        <taxon>Abeliophyllum</taxon>
    </lineage>
</organism>
<dbReference type="InterPro" id="IPR010908">
    <property type="entry name" value="Longin_dom"/>
</dbReference>
<keyword evidence="3 5" id="KW-0472">Membrane</keyword>
<reference evidence="8" key="1">
    <citation type="submission" date="2024-07" db="EMBL/GenBank/DDBJ databases">
        <title>Two chromosome-level genome assemblies of Korean endemic species Abeliophyllum distichum and Forsythia ovata (Oleaceae).</title>
        <authorList>
            <person name="Jang H."/>
        </authorList>
    </citation>
    <scope>NUCLEOTIDE SEQUENCE [LARGE SCALE GENOMIC DNA]</scope>
</reference>
<dbReference type="EMBL" id="JBFOLK010000001">
    <property type="protein sequence ID" value="KAL2542259.1"/>
    <property type="molecule type" value="Genomic_DNA"/>
</dbReference>
<feature type="region of interest" description="Disordered" evidence="4">
    <location>
        <begin position="1"/>
        <end position="23"/>
    </location>
</feature>
<keyword evidence="8" id="KW-1185">Reference proteome</keyword>
<dbReference type="GO" id="GO:0016020">
    <property type="term" value="C:membrane"/>
    <property type="evidence" value="ECO:0007669"/>
    <property type="project" value="UniProtKB-SubCell"/>
</dbReference>
<dbReference type="PANTHER" id="PTHR47461">
    <property type="entry name" value="PHYTOLONGIN PHYL1.2"/>
    <property type="match status" value="1"/>
</dbReference>
<evidence type="ECO:0000256" key="5">
    <source>
        <dbReference type="SAM" id="Phobius"/>
    </source>
</evidence>
<evidence type="ECO:0000256" key="2">
    <source>
        <dbReference type="ARBA" id="ARBA00008025"/>
    </source>
</evidence>
<proteinExistence type="inferred from homology"/>
<evidence type="ECO:0000313" key="7">
    <source>
        <dbReference type="EMBL" id="KAL2542259.1"/>
    </source>
</evidence>
<dbReference type="PROSITE" id="PS50859">
    <property type="entry name" value="LONGIN"/>
    <property type="match status" value="1"/>
</dbReference>
<feature type="compositionally biased region" description="Low complexity" evidence="4">
    <location>
        <begin position="211"/>
        <end position="223"/>
    </location>
</feature>
<protein>
    <submittedName>
        <fullName evidence="7">SNARE-like superfamily protein</fullName>
    </submittedName>
</protein>
<dbReference type="InterPro" id="IPR044783">
    <property type="entry name" value="PHYL"/>
</dbReference>
<evidence type="ECO:0000256" key="4">
    <source>
        <dbReference type="SAM" id="MobiDB-lite"/>
    </source>
</evidence>
<dbReference type="SUPFAM" id="SSF64356">
    <property type="entry name" value="SNARE-like"/>
    <property type="match status" value="1"/>
</dbReference>
<keyword evidence="5" id="KW-0812">Transmembrane</keyword>
<name>A0ABD1VXY3_9LAMI</name>
<gene>
    <name evidence="7" type="ORF">Adt_03237</name>
</gene>
<feature type="transmembrane region" description="Helical" evidence="5">
    <location>
        <begin position="309"/>
        <end position="328"/>
    </location>
</feature>
<evidence type="ECO:0000259" key="6">
    <source>
        <dbReference type="PROSITE" id="PS50859"/>
    </source>
</evidence>
<dbReference type="InterPro" id="IPR011012">
    <property type="entry name" value="Longin-like_dom_sf"/>
</dbReference>
<dbReference type="PANTHER" id="PTHR47461:SF3">
    <property type="entry name" value="PHYTOLONGIN PHYL2.2"/>
    <property type="match status" value="1"/>
</dbReference>